<dbReference type="GO" id="GO:0140114">
    <property type="term" value="P:cellular detoxification of fluoride"/>
    <property type="evidence" value="ECO:0007669"/>
    <property type="project" value="UniProtKB-UniRule"/>
</dbReference>
<evidence type="ECO:0000256" key="10">
    <source>
        <dbReference type="HAMAP-Rule" id="MF_00454"/>
    </source>
</evidence>
<feature type="binding site" evidence="10">
    <location>
        <position position="69"/>
    </location>
    <ligand>
        <name>Na(+)</name>
        <dbReference type="ChEBI" id="CHEBI:29101"/>
        <note>structural</note>
    </ligand>
</feature>
<keyword evidence="5 10" id="KW-0472">Membrane</keyword>
<comment type="activity regulation">
    <text evidence="10">Na(+) is not transported, but it plays an essential structural role and its presence is essential for fluoride channel function.</text>
</comment>
<keyword evidence="4 10" id="KW-1133">Transmembrane helix</keyword>
<dbReference type="Proteomes" id="UP000265719">
    <property type="component" value="Chromosome"/>
</dbReference>
<dbReference type="PANTHER" id="PTHR28259">
    <property type="entry name" value="FLUORIDE EXPORT PROTEIN 1-RELATED"/>
    <property type="match status" value="1"/>
</dbReference>
<comment type="similarity">
    <text evidence="7 10">Belongs to the fluoride channel Fluc/FEX (TC 1.A.43) family.</text>
</comment>
<dbReference type="PANTHER" id="PTHR28259:SF1">
    <property type="entry name" value="FLUORIDE EXPORT PROTEIN 1-RELATED"/>
    <property type="match status" value="1"/>
</dbReference>
<keyword evidence="10" id="KW-0406">Ion transport</keyword>
<evidence type="ECO:0000256" key="5">
    <source>
        <dbReference type="ARBA" id="ARBA00023136"/>
    </source>
</evidence>
<dbReference type="GO" id="GO:0005886">
    <property type="term" value="C:plasma membrane"/>
    <property type="evidence" value="ECO:0007669"/>
    <property type="project" value="UniProtKB-SubCell"/>
</dbReference>
<comment type="catalytic activity">
    <reaction evidence="8">
        <text>fluoride(in) = fluoride(out)</text>
        <dbReference type="Rhea" id="RHEA:76159"/>
        <dbReference type="ChEBI" id="CHEBI:17051"/>
    </reaction>
    <physiologicalReaction direction="left-to-right" evidence="8">
        <dbReference type="Rhea" id="RHEA:76160"/>
    </physiologicalReaction>
</comment>
<gene>
    <name evidence="10 11" type="primary">crcB</name>
    <name evidence="10" type="synonym">fluC</name>
    <name evidence="11" type="ORF">NI17_019295</name>
</gene>
<keyword evidence="2 10" id="KW-1003">Cell membrane</keyword>
<evidence type="ECO:0000256" key="4">
    <source>
        <dbReference type="ARBA" id="ARBA00022989"/>
    </source>
</evidence>
<evidence type="ECO:0000256" key="7">
    <source>
        <dbReference type="ARBA" id="ARBA00035120"/>
    </source>
</evidence>
<keyword evidence="3 10" id="KW-0812">Transmembrane</keyword>
<organism evidence="11 12">
    <name type="scientific">Thermobifida halotolerans</name>
    <dbReference type="NCBI Taxonomy" id="483545"/>
    <lineage>
        <taxon>Bacteria</taxon>
        <taxon>Bacillati</taxon>
        <taxon>Actinomycetota</taxon>
        <taxon>Actinomycetes</taxon>
        <taxon>Streptosporangiales</taxon>
        <taxon>Nocardiopsidaceae</taxon>
        <taxon>Thermobifida</taxon>
    </lineage>
</organism>
<keyword evidence="10" id="KW-0915">Sodium</keyword>
<keyword evidence="10" id="KW-0813">Transport</keyword>
<evidence type="ECO:0000313" key="12">
    <source>
        <dbReference type="Proteomes" id="UP000265719"/>
    </source>
</evidence>
<dbReference type="EMBL" id="CP063196">
    <property type="protein sequence ID" value="UOE18893.1"/>
    <property type="molecule type" value="Genomic_DNA"/>
</dbReference>
<feature type="transmembrane region" description="Helical" evidence="10">
    <location>
        <begin position="45"/>
        <end position="72"/>
    </location>
</feature>
<accession>A0A399FUE3</accession>
<dbReference type="GO" id="GO:0046872">
    <property type="term" value="F:metal ion binding"/>
    <property type="evidence" value="ECO:0007669"/>
    <property type="project" value="UniProtKB-KW"/>
</dbReference>
<reference evidence="11" key="1">
    <citation type="submission" date="2020-10" db="EMBL/GenBank/DDBJ databases">
        <title>De novo genome project of the cellulose decomposer Thermobifida halotolerans type strain.</title>
        <authorList>
            <person name="Nagy I."/>
            <person name="Horvath B."/>
            <person name="Kukolya J."/>
            <person name="Nagy I."/>
            <person name="Orsini M."/>
        </authorList>
    </citation>
    <scope>NUCLEOTIDE SEQUENCE</scope>
    <source>
        <strain evidence="11">DSM 44931</strain>
    </source>
</reference>
<dbReference type="OrthoDB" id="5148600at2"/>
<dbReference type="AlphaFoldDB" id="A0A399FUE3"/>
<dbReference type="HAMAP" id="MF_00454">
    <property type="entry name" value="FluC"/>
    <property type="match status" value="1"/>
</dbReference>
<dbReference type="RefSeq" id="WP_068691462.1">
    <property type="nucleotide sequence ID" value="NZ_CP063196.1"/>
</dbReference>
<dbReference type="InterPro" id="IPR003691">
    <property type="entry name" value="FluC"/>
</dbReference>
<evidence type="ECO:0000313" key="11">
    <source>
        <dbReference type="EMBL" id="UOE18893.1"/>
    </source>
</evidence>
<dbReference type="KEGG" id="thao:NI17_019295"/>
<evidence type="ECO:0000256" key="6">
    <source>
        <dbReference type="ARBA" id="ARBA00023303"/>
    </source>
</evidence>
<evidence type="ECO:0000256" key="2">
    <source>
        <dbReference type="ARBA" id="ARBA00022475"/>
    </source>
</evidence>
<evidence type="ECO:0000256" key="1">
    <source>
        <dbReference type="ARBA" id="ARBA00004651"/>
    </source>
</evidence>
<evidence type="ECO:0000256" key="3">
    <source>
        <dbReference type="ARBA" id="ARBA00022692"/>
    </source>
</evidence>
<evidence type="ECO:0000256" key="9">
    <source>
        <dbReference type="ARBA" id="ARBA00049940"/>
    </source>
</evidence>
<comment type="subcellular location">
    <subcellularLocation>
        <location evidence="1 10">Cell membrane</location>
        <topology evidence="1 10">Multi-pass membrane protein</topology>
    </subcellularLocation>
</comment>
<comment type="function">
    <text evidence="9 10">Fluoride-specific ion channel. Important for reducing fluoride concentration in the cell, thus reducing its toxicity.</text>
</comment>
<dbReference type="GO" id="GO:0062054">
    <property type="term" value="F:fluoride channel activity"/>
    <property type="evidence" value="ECO:0007669"/>
    <property type="project" value="UniProtKB-UniRule"/>
</dbReference>
<keyword evidence="12" id="KW-1185">Reference proteome</keyword>
<keyword evidence="10" id="KW-0479">Metal-binding</keyword>
<evidence type="ECO:0000256" key="8">
    <source>
        <dbReference type="ARBA" id="ARBA00035585"/>
    </source>
</evidence>
<feature type="transmembrane region" description="Helical" evidence="10">
    <location>
        <begin position="93"/>
        <end position="119"/>
    </location>
</feature>
<proteinExistence type="inferred from homology"/>
<dbReference type="NCBIfam" id="TIGR00494">
    <property type="entry name" value="crcB"/>
    <property type="match status" value="1"/>
</dbReference>
<feature type="binding site" evidence="10">
    <location>
        <position position="72"/>
    </location>
    <ligand>
        <name>Na(+)</name>
        <dbReference type="ChEBI" id="CHEBI:29101"/>
        <note>structural</note>
    </ligand>
</feature>
<name>A0A399FUE3_9ACTN</name>
<sequence>MTALLVAVGAAVGAPLRYLLDRVVQARHGSALPWGTWCVNTLGCLLIGVLTALPLPAAAVALLGTGLCGALTTYSTFGYETLRLLRGGARWHALLNAGANLAAGLGAAFVGMTVTYWLLGQGGQPSTTG</sequence>
<comment type="caution">
    <text evidence="10">Lacks conserved residue(s) required for the propagation of feature annotation.</text>
</comment>
<protein>
    <recommendedName>
        <fullName evidence="10">Fluoride-specific ion channel FluC</fullName>
    </recommendedName>
</protein>
<keyword evidence="6 10" id="KW-0407">Ion channel</keyword>
<dbReference type="Pfam" id="PF02537">
    <property type="entry name" value="CRCB"/>
    <property type="match status" value="1"/>
</dbReference>